<dbReference type="OrthoDB" id="1092431at2"/>
<protein>
    <submittedName>
        <fullName evidence="2">Crp/Fnr family transcriptional regulator</fullName>
    </submittedName>
</protein>
<evidence type="ECO:0000313" key="3">
    <source>
        <dbReference type="Proteomes" id="UP000275348"/>
    </source>
</evidence>
<reference evidence="2 3" key="1">
    <citation type="submission" date="2018-10" db="EMBL/GenBank/DDBJ databases">
        <authorList>
            <person name="Chen X."/>
        </authorList>
    </citation>
    <scope>NUCLEOTIDE SEQUENCE [LARGE SCALE GENOMIC DNA]</scope>
    <source>
        <strain evidence="2 3">YIM 102668</strain>
    </source>
</reference>
<dbReference type="PROSITE" id="PS50042">
    <property type="entry name" value="CNMP_BINDING_3"/>
    <property type="match status" value="1"/>
</dbReference>
<dbReference type="InterPro" id="IPR000595">
    <property type="entry name" value="cNMP-bd_dom"/>
</dbReference>
<gene>
    <name evidence="2" type="ORF">EAH69_13285</name>
</gene>
<dbReference type="CDD" id="cd00038">
    <property type="entry name" value="CAP_ED"/>
    <property type="match status" value="1"/>
</dbReference>
<dbReference type="SUPFAM" id="SSF51206">
    <property type="entry name" value="cAMP-binding domain-like"/>
    <property type="match status" value="1"/>
</dbReference>
<dbReference type="Gene3D" id="2.60.120.10">
    <property type="entry name" value="Jelly Rolls"/>
    <property type="match status" value="1"/>
</dbReference>
<dbReference type="AlphaFoldDB" id="A0A3L9M583"/>
<proteinExistence type="predicted"/>
<dbReference type="EMBL" id="RDOJ01000026">
    <property type="protein sequence ID" value="RLZ06504.1"/>
    <property type="molecule type" value="Genomic_DNA"/>
</dbReference>
<dbReference type="InterPro" id="IPR018490">
    <property type="entry name" value="cNMP-bd_dom_sf"/>
</dbReference>
<sequence length="192" mass="22229">MQNFVNHLRKQIDLSDEQIEIILNHITIKKFNRGEMILNAGDYSNDYYFVEEGVIRSYIIDDNGKEHIVQFGTENWIVSDRNSAMCKQEAKFYIQAIDESTLVILNDDVNELITNLNPDYVKKQVSLLQNHIRHMQDRITSLLSATAKTRYLDFIKLYPTITAKVPQWMIASYLGITPESLSRVRKDIASNG</sequence>
<dbReference type="RefSeq" id="WP_121935702.1">
    <property type="nucleotide sequence ID" value="NZ_RDOJ01000026.1"/>
</dbReference>
<accession>A0A3L9M583</accession>
<dbReference type="Pfam" id="PF00027">
    <property type="entry name" value="cNMP_binding"/>
    <property type="match status" value="1"/>
</dbReference>
<keyword evidence="3" id="KW-1185">Reference proteome</keyword>
<name>A0A3L9M583_9FLAO</name>
<dbReference type="InterPro" id="IPR014710">
    <property type="entry name" value="RmlC-like_jellyroll"/>
</dbReference>
<comment type="caution">
    <text evidence="2">The sequence shown here is derived from an EMBL/GenBank/DDBJ whole genome shotgun (WGS) entry which is preliminary data.</text>
</comment>
<dbReference type="Proteomes" id="UP000275348">
    <property type="component" value="Unassembled WGS sequence"/>
</dbReference>
<evidence type="ECO:0000259" key="1">
    <source>
        <dbReference type="PROSITE" id="PS50042"/>
    </source>
</evidence>
<organism evidence="2 3">
    <name type="scientific">Faecalibacter macacae</name>
    <dbReference type="NCBI Taxonomy" id="1859289"/>
    <lineage>
        <taxon>Bacteria</taxon>
        <taxon>Pseudomonadati</taxon>
        <taxon>Bacteroidota</taxon>
        <taxon>Flavobacteriia</taxon>
        <taxon>Flavobacteriales</taxon>
        <taxon>Weeksellaceae</taxon>
        <taxon>Faecalibacter</taxon>
    </lineage>
</organism>
<feature type="domain" description="Cyclic nucleotide-binding" evidence="1">
    <location>
        <begin position="13"/>
        <end position="69"/>
    </location>
</feature>
<evidence type="ECO:0000313" key="2">
    <source>
        <dbReference type="EMBL" id="RLZ06504.1"/>
    </source>
</evidence>